<evidence type="ECO:0000313" key="8">
    <source>
        <dbReference type="Proteomes" id="UP000030401"/>
    </source>
</evidence>
<evidence type="ECO:0000256" key="2">
    <source>
        <dbReference type="ARBA" id="ARBA00009773"/>
    </source>
</evidence>
<dbReference type="AlphaFoldDB" id="A0A0A5G570"/>
<dbReference type="PANTHER" id="PTHR21716:SF69">
    <property type="entry name" value="TRANSPORT PROTEIN YUBA-RELATED"/>
    <property type="match status" value="1"/>
</dbReference>
<dbReference type="RefSeq" id="WP_036833681.1">
    <property type="nucleotide sequence ID" value="NZ_AVPG01000008.1"/>
</dbReference>
<evidence type="ECO:0000256" key="3">
    <source>
        <dbReference type="ARBA" id="ARBA00022692"/>
    </source>
</evidence>
<feature type="transmembrane region" description="Helical" evidence="6">
    <location>
        <begin position="217"/>
        <end position="238"/>
    </location>
</feature>
<protein>
    <recommendedName>
        <fullName evidence="9">AI-2E family transporter</fullName>
    </recommendedName>
</protein>
<accession>A0A0A5G570</accession>
<dbReference type="GO" id="GO:0055085">
    <property type="term" value="P:transmembrane transport"/>
    <property type="evidence" value="ECO:0007669"/>
    <property type="project" value="TreeGrafter"/>
</dbReference>
<dbReference type="STRING" id="1385512.N784_16245"/>
<feature type="transmembrane region" description="Helical" evidence="6">
    <location>
        <begin position="245"/>
        <end position="264"/>
    </location>
</feature>
<comment type="subcellular location">
    <subcellularLocation>
        <location evidence="1">Membrane</location>
        <topology evidence="1">Multi-pass membrane protein</topology>
    </subcellularLocation>
</comment>
<dbReference type="PANTHER" id="PTHR21716">
    <property type="entry name" value="TRANSMEMBRANE PROTEIN"/>
    <property type="match status" value="1"/>
</dbReference>
<evidence type="ECO:0000256" key="6">
    <source>
        <dbReference type="SAM" id="Phobius"/>
    </source>
</evidence>
<keyword evidence="4 6" id="KW-1133">Transmembrane helix</keyword>
<evidence type="ECO:0000256" key="1">
    <source>
        <dbReference type="ARBA" id="ARBA00004141"/>
    </source>
</evidence>
<keyword evidence="5 6" id="KW-0472">Membrane</keyword>
<sequence>MYNKRWFQALIVSILVFALFLLMKNNQYVFDPFVKYFKAISFPIIAAGVLYYLTRPVVHFLDRYKTPRVISIIVVFLLLIAVGTFVIRVIAPIAQDQFSRFYDNLPRMIEEVERIIDLWQENQSVLPEEIMTEIQSAQDQLLNSMKDITIGFTDFIINTVASVVQFVFLLFLVPFFFFFMLKDGEKMQPFITQFFKEGKAANIAKLMNRIDRTLSSYIQGQLLVSFCVGVLLFIGYVIIDLNYSLTLALFGMMTNVIPFVGPYLAVIPALLVALFQDPIMVVWVGIIMLIAQQIEGNLISPNVMGKVLSIHPLTIITLILAAGSIAGFLGLVFVVPFYAVVKTIITHVYEENLDSKEF</sequence>
<keyword evidence="8" id="KW-1185">Reference proteome</keyword>
<feature type="transmembrane region" description="Helical" evidence="6">
    <location>
        <begin position="69"/>
        <end position="91"/>
    </location>
</feature>
<dbReference type="OrthoDB" id="9793390at2"/>
<comment type="caution">
    <text evidence="7">The sequence shown here is derived from an EMBL/GenBank/DDBJ whole genome shotgun (WGS) entry which is preliminary data.</text>
</comment>
<feature type="transmembrane region" description="Helical" evidence="6">
    <location>
        <begin position="36"/>
        <end position="54"/>
    </location>
</feature>
<keyword evidence="3 6" id="KW-0812">Transmembrane</keyword>
<dbReference type="EMBL" id="AVPG01000008">
    <property type="protein sequence ID" value="KGX87194.1"/>
    <property type="molecule type" value="Genomic_DNA"/>
</dbReference>
<dbReference type="Proteomes" id="UP000030401">
    <property type="component" value="Unassembled WGS sequence"/>
</dbReference>
<evidence type="ECO:0008006" key="9">
    <source>
        <dbReference type="Google" id="ProtNLM"/>
    </source>
</evidence>
<dbReference type="Pfam" id="PF01594">
    <property type="entry name" value="AI-2E_transport"/>
    <property type="match status" value="1"/>
</dbReference>
<gene>
    <name evidence="7" type="ORF">N784_16245</name>
</gene>
<dbReference type="InterPro" id="IPR002549">
    <property type="entry name" value="AI-2E-like"/>
</dbReference>
<feature type="transmembrane region" description="Helical" evidence="6">
    <location>
        <begin position="312"/>
        <end position="339"/>
    </location>
</feature>
<dbReference type="eggNOG" id="COG0628">
    <property type="taxonomic scope" value="Bacteria"/>
</dbReference>
<proteinExistence type="inferred from homology"/>
<feature type="transmembrane region" description="Helical" evidence="6">
    <location>
        <begin position="6"/>
        <end position="24"/>
    </location>
</feature>
<name>A0A0A5G570_9BACI</name>
<evidence type="ECO:0000256" key="5">
    <source>
        <dbReference type="ARBA" id="ARBA00023136"/>
    </source>
</evidence>
<comment type="similarity">
    <text evidence="2">Belongs to the autoinducer-2 exporter (AI-2E) (TC 2.A.86) family.</text>
</comment>
<evidence type="ECO:0000256" key="4">
    <source>
        <dbReference type="ARBA" id="ARBA00022989"/>
    </source>
</evidence>
<feature type="transmembrane region" description="Helical" evidence="6">
    <location>
        <begin position="155"/>
        <end position="181"/>
    </location>
</feature>
<feature type="transmembrane region" description="Helical" evidence="6">
    <location>
        <begin position="270"/>
        <end position="291"/>
    </location>
</feature>
<dbReference type="GO" id="GO:0016020">
    <property type="term" value="C:membrane"/>
    <property type="evidence" value="ECO:0007669"/>
    <property type="project" value="UniProtKB-SubCell"/>
</dbReference>
<evidence type="ECO:0000313" key="7">
    <source>
        <dbReference type="EMBL" id="KGX87194.1"/>
    </source>
</evidence>
<organism evidence="7 8">
    <name type="scientific">Pontibacillus litoralis JSM 072002</name>
    <dbReference type="NCBI Taxonomy" id="1385512"/>
    <lineage>
        <taxon>Bacteria</taxon>
        <taxon>Bacillati</taxon>
        <taxon>Bacillota</taxon>
        <taxon>Bacilli</taxon>
        <taxon>Bacillales</taxon>
        <taxon>Bacillaceae</taxon>
        <taxon>Pontibacillus</taxon>
    </lineage>
</organism>
<reference evidence="7 8" key="1">
    <citation type="submission" date="2013-08" db="EMBL/GenBank/DDBJ databases">
        <authorList>
            <person name="Huang J."/>
            <person name="Wang G."/>
        </authorList>
    </citation>
    <scope>NUCLEOTIDE SEQUENCE [LARGE SCALE GENOMIC DNA]</scope>
    <source>
        <strain evidence="7 8">JSM 072002</strain>
    </source>
</reference>